<feature type="transmembrane region" description="Helical" evidence="1">
    <location>
        <begin position="233"/>
        <end position="254"/>
    </location>
</feature>
<comment type="caution">
    <text evidence="2">The sequence shown here is derived from an EMBL/GenBank/DDBJ whole genome shotgun (WGS) entry which is preliminary data.</text>
</comment>
<keyword evidence="1" id="KW-1133">Transmembrane helix</keyword>
<keyword evidence="1" id="KW-0472">Membrane</keyword>
<evidence type="ECO:0000313" key="2">
    <source>
        <dbReference type="EMBL" id="MCR0233543.1"/>
    </source>
</evidence>
<accession>A0AAP2XWS5</accession>
<dbReference type="InterPro" id="IPR050303">
    <property type="entry name" value="GatZ_KbaZ_carbometab"/>
</dbReference>
<reference evidence="2" key="1">
    <citation type="journal article" date="2022" name="Clin. Infect. Dis.">
        <title>Association between Clostridium innocuum and antibiotic-associated diarrhea in adults and children: A cross-sectional study and comparative genomics analysis.</title>
        <authorList>
            <person name="Cherny K.E."/>
            <person name="Muscat E.B."/>
            <person name="Balaji A."/>
            <person name="Mukherjee J."/>
            <person name="Ozer E.A."/>
            <person name="Angarone M.P."/>
            <person name="Hauser A.R."/>
            <person name="Sichel J.S."/>
            <person name="Amponsah E."/>
            <person name="Kociolek L.K."/>
        </authorList>
    </citation>
    <scope>NUCLEOTIDE SEQUENCE</scope>
    <source>
        <strain evidence="2">NU1-AC-029v</strain>
    </source>
</reference>
<organism evidence="2 3">
    <name type="scientific">Clostridium innocuum</name>
    <dbReference type="NCBI Taxonomy" id="1522"/>
    <lineage>
        <taxon>Bacteria</taxon>
        <taxon>Bacillati</taxon>
        <taxon>Bacillota</taxon>
        <taxon>Clostridia</taxon>
        <taxon>Eubacteriales</taxon>
        <taxon>Clostridiaceae</taxon>
        <taxon>Clostridium</taxon>
    </lineage>
</organism>
<dbReference type="AlphaFoldDB" id="A0AAP2XWS5"/>
<dbReference type="PROSITE" id="PS51108">
    <property type="entry name" value="PTS_EIID"/>
    <property type="match status" value="1"/>
</dbReference>
<feature type="transmembrane region" description="Helical" evidence="1">
    <location>
        <begin position="261"/>
        <end position="279"/>
    </location>
</feature>
<dbReference type="Pfam" id="PF03613">
    <property type="entry name" value="EIID-AGA"/>
    <property type="match status" value="1"/>
</dbReference>
<dbReference type="Proteomes" id="UP001203972">
    <property type="component" value="Unassembled WGS sequence"/>
</dbReference>
<dbReference type="RefSeq" id="WP_008816695.1">
    <property type="nucleotide sequence ID" value="NZ_AP025565.1"/>
</dbReference>
<sequence length="280" mass="30505">MEEIRNEVKQEKRITNKDLMKVWWRWVFFQEASVSYERLQAPGFFYAISPVLVKLYGDNPEELTAACKRHMQFYNSEPYCGLAIHGITLALEEERANGAPISDEAINSLKTGLMGPLAGLGDSDRGGTIAPIVTAFCISIGQTGNLIAPFLLEGILVAIVWPFAIWLLKKSYHTGKEGIQEIFSSGKLNWITTMTSTLGGITLGALAASYVTLSSPLEFVLGKGSKIALQADVLDVILKNILPLSMVLLSVYLLNKKVSAVKIILILAAVCALGVLIGIF</sequence>
<protein>
    <submittedName>
        <fullName evidence="2">PTS system mannose/fructose/sorbose family transporter subunit IID</fullName>
    </submittedName>
</protein>
<gene>
    <name evidence="2" type="ORF">MKC95_12265</name>
</gene>
<dbReference type="EMBL" id="JAKTMA010000020">
    <property type="protein sequence ID" value="MCR0233543.1"/>
    <property type="molecule type" value="Genomic_DNA"/>
</dbReference>
<feature type="transmembrane region" description="Helical" evidence="1">
    <location>
        <begin position="146"/>
        <end position="168"/>
    </location>
</feature>
<proteinExistence type="predicted"/>
<dbReference type="PANTHER" id="PTHR32502:SF26">
    <property type="entry name" value="PHOSPHOTRANSFERASE SYSTEM SUGAR-SPECIFIC EIID COMPONENT"/>
    <property type="match status" value="1"/>
</dbReference>
<dbReference type="GO" id="GO:0005886">
    <property type="term" value="C:plasma membrane"/>
    <property type="evidence" value="ECO:0007669"/>
    <property type="project" value="TreeGrafter"/>
</dbReference>
<dbReference type="PANTHER" id="PTHR32502">
    <property type="entry name" value="N-ACETYLGALACTOSAMINE PERMEASE II COMPONENT-RELATED"/>
    <property type="match status" value="1"/>
</dbReference>
<evidence type="ECO:0000313" key="3">
    <source>
        <dbReference type="Proteomes" id="UP001203972"/>
    </source>
</evidence>
<name>A0AAP2XWS5_CLOIN</name>
<evidence type="ECO:0000256" key="1">
    <source>
        <dbReference type="SAM" id="Phobius"/>
    </source>
</evidence>
<dbReference type="GO" id="GO:0009401">
    <property type="term" value="P:phosphoenolpyruvate-dependent sugar phosphotransferase system"/>
    <property type="evidence" value="ECO:0007669"/>
    <property type="project" value="InterPro"/>
</dbReference>
<dbReference type="InterPro" id="IPR004704">
    <property type="entry name" value="PTS_IID_man"/>
</dbReference>
<keyword evidence="1" id="KW-0812">Transmembrane</keyword>
<feature type="transmembrane region" description="Helical" evidence="1">
    <location>
        <begin position="188"/>
        <end position="213"/>
    </location>
</feature>